<feature type="domain" description="Ferrous iron transporter FeoA-like" evidence="2">
    <location>
        <begin position="1"/>
        <end position="73"/>
    </location>
</feature>
<proteinExistence type="predicted"/>
<dbReference type="SMART" id="SM00899">
    <property type="entry name" value="FeoA"/>
    <property type="match status" value="1"/>
</dbReference>
<evidence type="ECO:0000313" key="4">
    <source>
        <dbReference type="Proteomes" id="UP000190625"/>
    </source>
</evidence>
<dbReference type="AlphaFoldDB" id="A0A1T4PPU0"/>
<gene>
    <name evidence="3" type="ORF">SAMN02745118_02275</name>
</gene>
<accession>A0A1T4PPU0</accession>
<dbReference type="Proteomes" id="UP000190625">
    <property type="component" value="Unassembled WGS sequence"/>
</dbReference>
<evidence type="ECO:0000256" key="1">
    <source>
        <dbReference type="ARBA" id="ARBA00023004"/>
    </source>
</evidence>
<dbReference type="Pfam" id="PF04023">
    <property type="entry name" value="FeoA"/>
    <property type="match status" value="1"/>
</dbReference>
<dbReference type="PANTHER" id="PTHR42954:SF2">
    <property type="entry name" value="FE(2+) TRANSPORT PROTEIN A"/>
    <property type="match status" value="1"/>
</dbReference>
<sequence length="80" mass="8938">MQLTNLPIGKTARIIQLNAKEIKRRRFLDLGLVPGTVVVAKRRSPSGDPTAFLIRGTTIALRKEETDLIIVQEMGQKKII</sequence>
<evidence type="ECO:0000259" key="2">
    <source>
        <dbReference type="SMART" id="SM00899"/>
    </source>
</evidence>
<dbReference type="InterPro" id="IPR008988">
    <property type="entry name" value="Transcriptional_repressor_C"/>
</dbReference>
<dbReference type="EMBL" id="FUWM01000020">
    <property type="protein sequence ID" value="SJZ93595.1"/>
    <property type="molecule type" value="Genomic_DNA"/>
</dbReference>
<organism evidence="3 4">
    <name type="scientific">Selenihalanaerobacter shriftii</name>
    <dbReference type="NCBI Taxonomy" id="142842"/>
    <lineage>
        <taxon>Bacteria</taxon>
        <taxon>Bacillati</taxon>
        <taxon>Bacillota</taxon>
        <taxon>Clostridia</taxon>
        <taxon>Halanaerobiales</taxon>
        <taxon>Halobacteroidaceae</taxon>
        <taxon>Selenihalanaerobacter</taxon>
    </lineage>
</organism>
<dbReference type="Gene3D" id="2.30.30.90">
    <property type="match status" value="1"/>
</dbReference>
<dbReference type="PANTHER" id="PTHR42954">
    <property type="entry name" value="FE(2+) TRANSPORT PROTEIN A"/>
    <property type="match status" value="1"/>
</dbReference>
<name>A0A1T4PPU0_9FIRM</name>
<evidence type="ECO:0000313" key="3">
    <source>
        <dbReference type="EMBL" id="SJZ93595.1"/>
    </source>
</evidence>
<dbReference type="STRING" id="142842.SAMN02745118_02275"/>
<dbReference type="RefSeq" id="WP_078810715.1">
    <property type="nucleotide sequence ID" value="NZ_FUWM01000020.1"/>
</dbReference>
<dbReference type="OrthoDB" id="9811076at2"/>
<protein>
    <submittedName>
        <fullName evidence="3">Ferrous iron transport protein A</fullName>
    </submittedName>
</protein>
<reference evidence="4" key="1">
    <citation type="submission" date="2017-02" db="EMBL/GenBank/DDBJ databases">
        <authorList>
            <person name="Varghese N."/>
            <person name="Submissions S."/>
        </authorList>
    </citation>
    <scope>NUCLEOTIDE SEQUENCE [LARGE SCALE GENOMIC DNA]</scope>
    <source>
        <strain evidence="4">ATCC BAA-73</strain>
    </source>
</reference>
<keyword evidence="1" id="KW-0408">Iron</keyword>
<keyword evidence="4" id="KW-1185">Reference proteome</keyword>
<dbReference type="InterPro" id="IPR007167">
    <property type="entry name" value="Fe-transptr_FeoA-like"/>
</dbReference>
<dbReference type="SUPFAM" id="SSF50037">
    <property type="entry name" value="C-terminal domain of transcriptional repressors"/>
    <property type="match status" value="1"/>
</dbReference>
<dbReference type="GO" id="GO:0046914">
    <property type="term" value="F:transition metal ion binding"/>
    <property type="evidence" value="ECO:0007669"/>
    <property type="project" value="InterPro"/>
</dbReference>
<dbReference type="InterPro" id="IPR052713">
    <property type="entry name" value="FeoA"/>
</dbReference>
<dbReference type="InterPro" id="IPR038157">
    <property type="entry name" value="FeoA_core_dom"/>
</dbReference>